<dbReference type="eggNOG" id="ENOG502ZPQP">
    <property type="taxonomic scope" value="Bacteria"/>
</dbReference>
<reference evidence="1 2" key="1">
    <citation type="submission" date="2012-10" db="EMBL/GenBank/DDBJ databases">
        <title>Genome sequence of the symbiont of the pentatomidae stink bug Halyomorpha halys.</title>
        <authorList>
            <person name="Kobayashi H."/>
            <person name="Fujii-Muramatsu R."/>
            <person name="Takeishi K."/>
            <person name="Noda H."/>
        </authorList>
    </citation>
    <scope>NUCLEOTIDE SEQUENCE [LARGE SCALE GENOMIC DNA]</scope>
</reference>
<evidence type="ECO:0000313" key="1">
    <source>
        <dbReference type="EMBL" id="BAO00707.1"/>
    </source>
</evidence>
<dbReference type="EMBL" id="AP012554">
    <property type="protein sequence ID" value="BAO00707.1"/>
    <property type="molecule type" value="Genomic_DNA"/>
</dbReference>
<proteinExistence type="predicted"/>
<dbReference type="KEGG" id="hhs:HHS_07370"/>
<protein>
    <submittedName>
        <fullName evidence="1">Uncharacterized protein</fullName>
    </submittedName>
</protein>
<evidence type="ECO:0000313" key="2">
    <source>
        <dbReference type="Proteomes" id="UP000016900"/>
    </source>
</evidence>
<dbReference type="AlphaFoldDB" id="U3U8B0"/>
<dbReference type="RefSeq" id="WP_022564726.1">
    <property type="nucleotide sequence ID" value="NZ_CP010907.1"/>
</dbReference>
<dbReference type="Pfam" id="PF11076">
    <property type="entry name" value="YbhQ"/>
    <property type="match status" value="1"/>
</dbReference>
<organism evidence="1 2">
    <name type="scientific">Candidatus Pantoea carbekii</name>
    <dbReference type="NCBI Taxonomy" id="1235990"/>
    <lineage>
        <taxon>Bacteria</taxon>
        <taxon>Pseudomonadati</taxon>
        <taxon>Pseudomonadota</taxon>
        <taxon>Gammaproteobacteria</taxon>
        <taxon>Enterobacterales</taxon>
        <taxon>Erwiniaceae</taxon>
        <taxon>Pantoea</taxon>
    </lineage>
</organism>
<name>U3U8B0_9GAMM</name>
<keyword evidence="2" id="KW-1185">Reference proteome</keyword>
<dbReference type="Proteomes" id="UP000016900">
    <property type="component" value="Chromosome"/>
</dbReference>
<dbReference type="KEGG" id="pck:BMSBPS_0371"/>
<dbReference type="InterPro" id="IPR021303">
    <property type="entry name" value="Uncharacterised_YbhQ"/>
</dbReference>
<accession>U3U8B0</accession>
<dbReference type="OrthoDB" id="6538174at2"/>
<gene>
    <name evidence="1" type="ORF">HHS_07370</name>
</gene>
<sequence>MKWFNLIYIITGKTCLYLSIRLSVIIAFIIGWKNNLLFEVGITLVLTYIIVFIIMIISQYNIRLRRINDSLEEVTTNYYFSTAMLILFLISRFIHNYALISFFGLVMLLGPTLFSIFVKTTNSYIEHH</sequence>
<dbReference type="TCDB" id="9.B.15.1.2">
    <property type="family name" value="the 4 tms ybhq (ybhq) family"/>
</dbReference>
<dbReference type="PATRIC" id="fig|1235990.3.peg.734"/>